<evidence type="ECO:0000256" key="2">
    <source>
        <dbReference type="SAM" id="SignalP"/>
    </source>
</evidence>
<gene>
    <name evidence="4" type="ORF">AVEN_159867_1</name>
    <name evidence="3" type="ORF">AVEN_261985_1</name>
</gene>
<evidence type="ECO:0000313" key="4">
    <source>
        <dbReference type="EMBL" id="GBO24194.1"/>
    </source>
</evidence>
<comment type="caution">
    <text evidence="3">The sequence shown here is derived from an EMBL/GenBank/DDBJ whole genome shotgun (WGS) entry which is preliminary data.</text>
</comment>
<evidence type="ECO:0000313" key="5">
    <source>
        <dbReference type="Proteomes" id="UP000499080"/>
    </source>
</evidence>
<feature type="transmembrane region" description="Helical" evidence="1">
    <location>
        <begin position="73"/>
        <end position="95"/>
    </location>
</feature>
<evidence type="ECO:0000313" key="3">
    <source>
        <dbReference type="EMBL" id="GBO24190.1"/>
    </source>
</evidence>
<sequence length="126" mass="14811">MAGFPTQRAVLWIFLALWAFLAVNSEPLSFKTGQCISDAEQNVTTDVCKKALLADEEFFQQQSIEMPFVEIRLWFFFGFVIPYVYSYVIHIREIMKNELRMRKGMAEIWRCFDDPMGHPYTQQPSL</sequence>
<keyword evidence="2" id="KW-0732">Signal</keyword>
<protein>
    <submittedName>
        <fullName evidence="3">Uncharacterized protein</fullName>
    </submittedName>
</protein>
<name>A0A4Y2VKL2_ARAVE</name>
<reference evidence="3 5" key="1">
    <citation type="journal article" date="2019" name="Sci. Rep.">
        <title>Orb-weaving spider Araneus ventricosus genome elucidates the spidroin gene catalogue.</title>
        <authorList>
            <person name="Kono N."/>
            <person name="Nakamura H."/>
            <person name="Ohtoshi R."/>
            <person name="Moran D.A.P."/>
            <person name="Shinohara A."/>
            <person name="Yoshida Y."/>
            <person name="Fujiwara M."/>
            <person name="Mori M."/>
            <person name="Tomita M."/>
            <person name="Arakawa K."/>
        </authorList>
    </citation>
    <scope>NUCLEOTIDE SEQUENCE [LARGE SCALE GENOMIC DNA]</scope>
</reference>
<evidence type="ECO:0000256" key="1">
    <source>
        <dbReference type="SAM" id="Phobius"/>
    </source>
</evidence>
<feature type="chain" id="PRO_5033837300" evidence="2">
    <location>
        <begin position="26"/>
        <end position="126"/>
    </location>
</feature>
<keyword evidence="1" id="KW-0812">Transmembrane</keyword>
<keyword evidence="1" id="KW-1133">Transmembrane helix</keyword>
<dbReference type="Proteomes" id="UP000499080">
    <property type="component" value="Unassembled WGS sequence"/>
</dbReference>
<accession>A0A4Y2VKL2</accession>
<keyword evidence="1" id="KW-0472">Membrane</keyword>
<proteinExistence type="predicted"/>
<feature type="signal peptide" evidence="2">
    <location>
        <begin position="1"/>
        <end position="25"/>
    </location>
</feature>
<dbReference type="EMBL" id="BGPR01047179">
    <property type="protein sequence ID" value="GBO24190.1"/>
    <property type="molecule type" value="Genomic_DNA"/>
</dbReference>
<organism evidence="3 5">
    <name type="scientific">Araneus ventricosus</name>
    <name type="common">Orbweaver spider</name>
    <name type="synonym">Epeira ventricosa</name>
    <dbReference type="NCBI Taxonomy" id="182803"/>
    <lineage>
        <taxon>Eukaryota</taxon>
        <taxon>Metazoa</taxon>
        <taxon>Ecdysozoa</taxon>
        <taxon>Arthropoda</taxon>
        <taxon>Chelicerata</taxon>
        <taxon>Arachnida</taxon>
        <taxon>Araneae</taxon>
        <taxon>Araneomorphae</taxon>
        <taxon>Entelegynae</taxon>
        <taxon>Araneoidea</taxon>
        <taxon>Araneidae</taxon>
        <taxon>Araneus</taxon>
    </lineage>
</organism>
<dbReference type="EMBL" id="BGPR01047182">
    <property type="protein sequence ID" value="GBO24194.1"/>
    <property type="molecule type" value="Genomic_DNA"/>
</dbReference>
<keyword evidence="5" id="KW-1185">Reference proteome</keyword>
<dbReference type="AlphaFoldDB" id="A0A4Y2VKL2"/>